<comment type="similarity">
    <text evidence="1">Belongs to the DprA/Smf family.</text>
</comment>
<dbReference type="InterPro" id="IPR003488">
    <property type="entry name" value="DprA"/>
</dbReference>
<dbReference type="Gene3D" id="3.40.50.450">
    <property type="match status" value="1"/>
</dbReference>
<protein>
    <submittedName>
        <fullName evidence="3">DNA-protecting protein DprA</fullName>
    </submittedName>
</protein>
<name>A0A3D8PX55_9BACI</name>
<dbReference type="EMBL" id="PIOC01000012">
    <property type="protein sequence ID" value="RDW19475.1"/>
    <property type="molecule type" value="Genomic_DNA"/>
</dbReference>
<evidence type="ECO:0000259" key="2">
    <source>
        <dbReference type="Pfam" id="PF02481"/>
    </source>
</evidence>
<dbReference type="Pfam" id="PF02481">
    <property type="entry name" value="DNA_processg_A"/>
    <property type="match status" value="1"/>
</dbReference>
<feature type="domain" description="Smf/DprA SLOG" evidence="2">
    <location>
        <begin position="79"/>
        <end position="288"/>
    </location>
</feature>
<dbReference type="PANTHER" id="PTHR43022">
    <property type="entry name" value="PROTEIN SMF"/>
    <property type="match status" value="1"/>
</dbReference>
<gene>
    <name evidence="3" type="primary">dprA</name>
    <name evidence="3" type="ORF">CWR48_07050</name>
</gene>
<organism evidence="3 4">
    <name type="scientific">Oceanobacillus arenosus</name>
    <dbReference type="NCBI Taxonomy" id="1229153"/>
    <lineage>
        <taxon>Bacteria</taxon>
        <taxon>Bacillati</taxon>
        <taxon>Bacillota</taxon>
        <taxon>Bacilli</taxon>
        <taxon>Bacillales</taxon>
        <taxon>Bacillaceae</taxon>
        <taxon>Oceanobacillus</taxon>
    </lineage>
</organism>
<dbReference type="GO" id="GO:0009294">
    <property type="term" value="P:DNA-mediated transformation"/>
    <property type="evidence" value="ECO:0007669"/>
    <property type="project" value="InterPro"/>
</dbReference>
<dbReference type="AlphaFoldDB" id="A0A3D8PX55"/>
<dbReference type="NCBIfam" id="TIGR00732">
    <property type="entry name" value="dprA"/>
    <property type="match status" value="1"/>
</dbReference>
<proteinExistence type="inferred from homology"/>
<evidence type="ECO:0000313" key="4">
    <source>
        <dbReference type="Proteomes" id="UP000257143"/>
    </source>
</evidence>
<dbReference type="RefSeq" id="WP_115772551.1">
    <property type="nucleotide sequence ID" value="NZ_PIOC01000012.1"/>
</dbReference>
<evidence type="ECO:0000256" key="1">
    <source>
        <dbReference type="ARBA" id="ARBA00006525"/>
    </source>
</evidence>
<dbReference type="SUPFAM" id="SSF102405">
    <property type="entry name" value="MCP/YpsA-like"/>
    <property type="match status" value="1"/>
</dbReference>
<keyword evidence="4" id="KW-1185">Reference proteome</keyword>
<reference evidence="4" key="1">
    <citation type="submission" date="2017-11" db="EMBL/GenBank/DDBJ databases">
        <authorList>
            <person name="Zhu W."/>
        </authorList>
    </citation>
    <scope>NUCLEOTIDE SEQUENCE [LARGE SCALE GENOMIC DNA]</scope>
    <source>
        <strain evidence="4">CAU 1183</strain>
    </source>
</reference>
<dbReference type="OrthoDB" id="9785707at2"/>
<dbReference type="InterPro" id="IPR057666">
    <property type="entry name" value="DrpA_SLOG"/>
</dbReference>
<accession>A0A3D8PX55</accession>
<sequence>MNQQRKRLIHISRCRGLTRRSIRKILHQDPTLIQIYSMSPTDICKQFSLPMKNATLFYQDLHNLGIIKQLNVDLITFKTITILDENYPRVLNTIKDAPLVLYAVGDLSLLSITPALSVIGTRNPSNDAMKKVEHIVKPLVEEQWTIVSGMAKGIDSYAHLVSLRSNGKTIAVLGGGFHHIYPKQNLPLFHQIAKTGLIISEYAPDQPPAKYHFPERNRIISGLSFGTLVIEATERSGTLITVDQALDQGREVYAVPGSPLMAQTKGCHQLIQDGAKLVIEATDIKEDWNRIKNYQATFIDEV</sequence>
<comment type="caution">
    <text evidence="3">The sequence shown here is derived from an EMBL/GenBank/DDBJ whole genome shotgun (WGS) entry which is preliminary data.</text>
</comment>
<dbReference type="Proteomes" id="UP000257143">
    <property type="component" value="Unassembled WGS sequence"/>
</dbReference>
<evidence type="ECO:0000313" key="3">
    <source>
        <dbReference type="EMBL" id="RDW19475.1"/>
    </source>
</evidence>
<dbReference type="PANTHER" id="PTHR43022:SF1">
    <property type="entry name" value="PROTEIN SMF"/>
    <property type="match status" value="1"/>
</dbReference>